<comment type="caution">
    <text evidence="5">The sequence shown here is derived from an EMBL/GenBank/DDBJ whole genome shotgun (WGS) entry which is preliminary data.</text>
</comment>
<dbReference type="InterPro" id="IPR005122">
    <property type="entry name" value="Uracil-DNA_glycosylase-like"/>
</dbReference>
<dbReference type="InterPro" id="IPR015637">
    <property type="entry name" value="MUG/TDG"/>
</dbReference>
<evidence type="ECO:0000259" key="4">
    <source>
        <dbReference type="Pfam" id="PF03167"/>
    </source>
</evidence>
<organism evidence="5 6">
    <name type="scientific">Candidatus Nitronereus thalassa</name>
    <dbReference type="NCBI Taxonomy" id="3020898"/>
    <lineage>
        <taxon>Bacteria</taxon>
        <taxon>Pseudomonadati</taxon>
        <taxon>Nitrospirota</taxon>
        <taxon>Nitrospiria</taxon>
        <taxon>Nitrospirales</taxon>
        <taxon>Nitrospiraceae</taxon>
        <taxon>Candidatus Nitronereus</taxon>
    </lineage>
</organism>
<dbReference type="CDD" id="cd10028">
    <property type="entry name" value="UDG-F2_TDG_MUG"/>
    <property type="match status" value="1"/>
</dbReference>
<evidence type="ECO:0000256" key="1">
    <source>
        <dbReference type="ARBA" id="ARBA00022763"/>
    </source>
</evidence>
<keyword evidence="3" id="KW-0234">DNA repair</keyword>
<accession>A0ABU3K557</accession>
<dbReference type="EMBL" id="JAQOUE010000001">
    <property type="protein sequence ID" value="MDT7041497.1"/>
    <property type="molecule type" value="Genomic_DNA"/>
</dbReference>
<reference evidence="5 6" key="1">
    <citation type="journal article" date="2023" name="ISME J.">
        <title>Cultivation and genomic characterization of novel and ubiquitous marine nitrite-oxidizing bacteria from the Nitrospirales.</title>
        <authorList>
            <person name="Mueller A.J."/>
            <person name="Daebeler A."/>
            <person name="Herbold C.W."/>
            <person name="Kirkegaard R.H."/>
            <person name="Daims H."/>
        </authorList>
    </citation>
    <scope>NUCLEOTIDE SEQUENCE [LARGE SCALE GENOMIC DNA]</scope>
    <source>
        <strain evidence="5 6">EB</strain>
    </source>
</reference>
<dbReference type="RefSeq" id="WP_313831849.1">
    <property type="nucleotide sequence ID" value="NZ_JAQOUE010000001.1"/>
</dbReference>
<dbReference type="InterPro" id="IPR036895">
    <property type="entry name" value="Uracil-DNA_glycosylase-like_sf"/>
</dbReference>
<evidence type="ECO:0000256" key="3">
    <source>
        <dbReference type="ARBA" id="ARBA00023204"/>
    </source>
</evidence>
<evidence type="ECO:0000256" key="2">
    <source>
        <dbReference type="ARBA" id="ARBA00022801"/>
    </source>
</evidence>
<dbReference type="Pfam" id="PF03167">
    <property type="entry name" value="UDG"/>
    <property type="match status" value="1"/>
</dbReference>
<keyword evidence="1" id="KW-0227">DNA damage</keyword>
<protein>
    <submittedName>
        <fullName evidence="5">Mismatch-specific DNA-glycosylase</fullName>
    </submittedName>
</protein>
<dbReference type="SUPFAM" id="SSF52141">
    <property type="entry name" value="Uracil-DNA glycosylase-like"/>
    <property type="match status" value="1"/>
</dbReference>
<name>A0ABU3K557_9BACT</name>
<keyword evidence="6" id="KW-1185">Reference proteome</keyword>
<dbReference type="Gene3D" id="3.40.470.10">
    <property type="entry name" value="Uracil-DNA glycosylase-like domain"/>
    <property type="match status" value="1"/>
</dbReference>
<dbReference type="PANTHER" id="PTHR12159:SF9">
    <property type="entry name" value="G_T MISMATCH-SPECIFIC THYMINE DNA GLYCOSYLASE"/>
    <property type="match status" value="1"/>
</dbReference>
<sequence>MASSPPSGLLPDHIRPGVKVLFVGINPGLRSSQLGHHYAGHSNRFWKLLYEANCVPSPLTYHQDGQLPTWGYGLTNIVDRPTSGTHELTALDFSKGRQALLKKVMRYRPKLVALLGLTIRKALFSAIHTTKPGKNKPNSRPTVGLQTEKFGGALVFVLPNPSGRNAHYSYHEMLRLFRQLHRLNRRL</sequence>
<dbReference type="PANTHER" id="PTHR12159">
    <property type="entry name" value="G/T AND G/U MISMATCH-SPECIFIC DNA GLYCOSYLASE"/>
    <property type="match status" value="1"/>
</dbReference>
<evidence type="ECO:0000313" key="5">
    <source>
        <dbReference type="EMBL" id="MDT7041497.1"/>
    </source>
</evidence>
<proteinExistence type="predicted"/>
<gene>
    <name evidence="5" type="ORF">PPG34_03995</name>
</gene>
<keyword evidence="2" id="KW-0378">Hydrolase</keyword>
<dbReference type="Proteomes" id="UP001250932">
    <property type="component" value="Unassembled WGS sequence"/>
</dbReference>
<feature type="domain" description="Uracil-DNA glycosylase-like" evidence="4">
    <location>
        <begin position="11"/>
        <end position="170"/>
    </location>
</feature>
<evidence type="ECO:0000313" key="6">
    <source>
        <dbReference type="Proteomes" id="UP001250932"/>
    </source>
</evidence>